<dbReference type="Pfam" id="PF13414">
    <property type="entry name" value="TPR_11"/>
    <property type="match status" value="2"/>
</dbReference>
<dbReference type="PROSITE" id="PS50106">
    <property type="entry name" value="PDZ"/>
    <property type="match status" value="1"/>
</dbReference>
<dbReference type="Pfam" id="PF13181">
    <property type="entry name" value="TPR_8"/>
    <property type="match status" value="1"/>
</dbReference>
<evidence type="ECO:0000256" key="2">
    <source>
        <dbReference type="ARBA" id="ARBA00022803"/>
    </source>
</evidence>
<accession>A0A552DE70</accession>
<dbReference type="PROSITE" id="PS50005">
    <property type="entry name" value="TPR"/>
    <property type="match status" value="8"/>
</dbReference>
<keyword evidence="1" id="KW-0677">Repeat</keyword>
<dbReference type="InterPro" id="IPR036034">
    <property type="entry name" value="PDZ_sf"/>
</dbReference>
<keyword evidence="6" id="KW-0378">Hydrolase</keyword>
<name>A0A552DE70_MICAE</name>
<evidence type="ECO:0000256" key="3">
    <source>
        <dbReference type="PROSITE-ProRule" id="PRU00339"/>
    </source>
</evidence>
<dbReference type="AlphaFoldDB" id="A0A552DE70"/>
<dbReference type="SMART" id="SM00228">
    <property type="entry name" value="PDZ"/>
    <property type="match status" value="1"/>
</dbReference>
<keyword evidence="4" id="KW-0175">Coiled coil</keyword>
<dbReference type="InterPro" id="IPR011990">
    <property type="entry name" value="TPR-like_helical_dom_sf"/>
</dbReference>
<feature type="repeat" description="TPR" evidence="3">
    <location>
        <begin position="307"/>
        <end position="340"/>
    </location>
</feature>
<dbReference type="InterPro" id="IPR001478">
    <property type="entry name" value="PDZ"/>
</dbReference>
<feature type="repeat" description="TPR" evidence="3">
    <location>
        <begin position="607"/>
        <end position="640"/>
    </location>
</feature>
<dbReference type="InterPro" id="IPR009003">
    <property type="entry name" value="Peptidase_S1_PA"/>
</dbReference>
<evidence type="ECO:0000313" key="6">
    <source>
        <dbReference type="EMBL" id="TRU20501.1"/>
    </source>
</evidence>
<evidence type="ECO:0000256" key="1">
    <source>
        <dbReference type="ARBA" id="ARBA00022737"/>
    </source>
</evidence>
<dbReference type="Proteomes" id="UP000320551">
    <property type="component" value="Unassembled WGS sequence"/>
</dbReference>
<feature type="repeat" description="TPR" evidence="3">
    <location>
        <begin position="273"/>
        <end position="306"/>
    </location>
</feature>
<dbReference type="Pfam" id="PF00595">
    <property type="entry name" value="PDZ"/>
    <property type="match status" value="1"/>
</dbReference>
<dbReference type="GO" id="GO:0008233">
    <property type="term" value="F:peptidase activity"/>
    <property type="evidence" value="ECO:0007669"/>
    <property type="project" value="UniProtKB-KW"/>
</dbReference>
<dbReference type="Pfam" id="PF00515">
    <property type="entry name" value="TPR_1"/>
    <property type="match status" value="1"/>
</dbReference>
<evidence type="ECO:0000256" key="4">
    <source>
        <dbReference type="SAM" id="Coils"/>
    </source>
</evidence>
<evidence type="ECO:0000259" key="5">
    <source>
        <dbReference type="PROSITE" id="PS50106"/>
    </source>
</evidence>
<keyword evidence="6" id="KW-0645">Protease</keyword>
<feature type="repeat" description="TPR" evidence="3">
    <location>
        <begin position="538"/>
        <end position="571"/>
    </location>
</feature>
<dbReference type="InterPro" id="IPR050498">
    <property type="entry name" value="Ycf3"/>
</dbReference>
<dbReference type="SUPFAM" id="SSF48452">
    <property type="entry name" value="TPR-like"/>
    <property type="match status" value="2"/>
</dbReference>
<organism evidence="6 7">
    <name type="scientific">Microcystis aeruginosa Ma_QC_B_20070730_S2</name>
    <dbReference type="NCBI Taxonomy" id="2486256"/>
    <lineage>
        <taxon>Bacteria</taxon>
        <taxon>Bacillati</taxon>
        <taxon>Cyanobacteriota</taxon>
        <taxon>Cyanophyceae</taxon>
        <taxon>Oscillatoriophycideae</taxon>
        <taxon>Chroococcales</taxon>
        <taxon>Microcystaceae</taxon>
        <taxon>Microcystis</taxon>
    </lineage>
</organism>
<comment type="caution">
    <text evidence="6">The sequence shown here is derived from an EMBL/GenBank/DDBJ whole genome shotgun (WGS) entry which is preliminary data.</text>
</comment>
<dbReference type="SMART" id="SM00028">
    <property type="entry name" value="TPR"/>
    <property type="match status" value="10"/>
</dbReference>
<dbReference type="Gene3D" id="2.40.10.120">
    <property type="match status" value="1"/>
</dbReference>
<dbReference type="PROSITE" id="PS50293">
    <property type="entry name" value="TPR_REGION"/>
    <property type="match status" value="3"/>
</dbReference>
<feature type="repeat" description="TPR" evidence="3">
    <location>
        <begin position="341"/>
        <end position="374"/>
    </location>
</feature>
<reference evidence="6 7" key="1">
    <citation type="submission" date="2019-01" db="EMBL/GenBank/DDBJ databases">
        <title>Coherence of Microcystis species and biogeography revealed through population genomics.</title>
        <authorList>
            <person name="Perez-Carrascal O.M."/>
            <person name="Terrat Y."/>
            <person name="Giani A."/>
            <person name="Fortin N."/>
            <person name="Tromas N."/>
            <person name="Shapiro B.J."/>
        </authorList>
    </citation>
    <scope>NUCLEOTIDE SEQUENCE [LARGE SCALE GENOMIC DNA]</scope>
    <source>
        <strain evidence="6">Ma_QC_B_20070730_S2</strain>
    </source>
</reference>
<sequence>MMKFSYQIPVALIGAVVCLVQPQLAIALTLQEIQVIAEEITVKIDGAGTGSGVIFDRQGNKYFVLTCRHVFYNDKSNEFQAGQYEIQTSDGNRYPIYNRKEIPGLDLAVVEFESNKNYRIAKLGDSDKIIGSAIVYASGWTAKQPKTEKREYSFNVGSFIERRSTPEGGGYALVVNNTIFVGMSGGPLLDEKGFLIGINGLRESPDDRALRLAIPIKTFLAARNNPVLSPPAVALQPTAEDLLTLGISKANSGNYEEAIAAYNRVLQISPNNVDAYLQRGIAYIEQNKYQAAIADMTEVIKLNPNNSRAYFWRGLARDYSEDNQGALEDYSHAIRLDPEYSGAYNNRGTVYAELGEYQKAILDYTEAIRLDPDDFLAYENRGDARYSLKDYQGAISDYTQALNFLEYSGLGFQYRRHESGQGLIITKIFENSPAFKQGLILDDLIIAINGKSTLNKSAEDLVELTVNQMSSESVTQVTLKLRRKDRGDFDVTLTKENIAVPRSASIYFGRGNARYYLKDYKGSISDYNEAIKRNPKYAAAYRERADARDELGEHQEAIKDLNQAISLNPKDARAYFLRGWIHSNRFKAYQEALKDYNQAILNDPQYRRAYFERGLIHRELGDNRGAINDYTQVIRLVPDWADAYYNRGLSYRDLEEKPKALEDFKKAAELYKQQNRREDYQDAIDRIKELLSGRV</sequence>
<dbReference type="InterPro" id="IPR019734">
    <property type="entry name" value="TPR_rpt"/>
</dbReference>
<feature type="coiled-coil region" evidence="4">
    <location>
        <begin position="537"/>
        <end position="564"/>
    </location>
</feature>
<dbReference type="Gene3D" id="1.25.40.10">
    <property type="entry name" value="Tetratricopeptide repeat domain"/>
    <property type="match status" value="4"/>
</dbReference>
<dbReference type="Pfam" id="PF13432">
    <property type="entry name" value="TPR_16"/>
    <property type="match status" value="1"/>
</dbReference>
<dbReference type="EMBL" id="SFBK01000234">
    <property type="protein sequence ID" value="TRU20501.1"/>
    <property type="molecule type" value="Genomic_DNA"/>
</dbReference>
<feature type="domain" description="PDZ" evidence="5">
    <location>
        <begin position="410"/>
        <end position="485"/>
    </location>
</feature>
<feature type="repeat" description="TPR" evidence="3">
    <location>
        <begin position="641"/>
        <end position="674"/>
    </location>
</feature>
<gene>
    <name evidence="6" type="ORF">EWV80_17730</name>
</gene>
<dbReference type="PANTHER" id="PTHR44858">
    <property type="entry name" value="TETRATRICOPEPTIDE REPEAT PROTEIN 6"/>
    <property type="match status" value="1"/>
</dbReference>
<dbReference type="Gene3D" id="2.30.42.10">
    <property type="match status" value="1"/>
</dbReference>
<keyword evidence="2 3" id="KW-0802">TPR repeat</keyword>
<dbReference type="SUPFAM" id="SSF50156">
    <property type="entry name" value="PDZ domain-like"/>
    <property type="match status" value="1"/>
</dbReference>
<dbReference type="SUPFAM" id="SSF50494">
    <property type="entry name" value="Trypsin-like serine proteases"/>
    <property type="match status" value="1"/>
</dbReference>
<feature type="repeat" description="TPR" evidence="3">
    <location>
        <begin position="239"/>
        <end position="272"/>
    </location>
</feature>
<protein>
    <submittedName>
        <fullName evidence="6">Serine protease</fullName>
    </submittedName>
</protein>
<dbReference type="GO" id="GO:0006508">
    <property type="term" value="P:proteolysis"/>
    <property type="evidence" value="ECO:0007669"/>
    <property type="project" value="UniProtKB-KW"/>
</dbReference>
<dbReference type="PANTHER" id="PTHR44858:SF1">
    <property type="entry name" value="UDP-N-ACETYLGLUCOSAMINE--PEPTIDE N-ACETYLGLUCOSAMINYLTRANSFERASE SPINDLY-RELATED"/>
    <property type="match status" value="1"/>
</dbReference>
<proteinExistence type="predicted"/>
<evidence type="ECO:0000313" key="7">
    <source>
        <dbReference type="Proteomes" id="UP000320551"/>
    </source>
</evidence>
<dbReference type="Pfam" id="PF13365">
    <property type="entry name" value="Trypsin_2"/>
    <property type="match status" value="1"/>
</dbReference>
<feature type="repeat" description="TPR" evidence="3">
    <location>
        <begin position="504"/>
        <end position="537"/>
    </location>
</feature>